<evidence type="ECO:0000313" key="3">
    <source>
        <dbReference type="Proteomes" id="UP001519460"/>
    </source>
</evidence>
<keyword evidence="1" id="KW-0175">Coiled coil</keyword>
<name>A0ABD0JH56_9CAEN</name>
<dbReference type="Proteomes" id="UP001519460">
    <property type="component" value="Unassembled WGS sequence"/>
</dbReference>
<reference evidence="2 3" key="1">
    <citation type="journal article" date="2023" name="Sci. Data">
        <title>Genome assembly of the Korean intertidal mud-creeper Batillaria attramentaria.</title>
        <authorList>
            <person name="Patra A.K."/>
            <person name="Ho P.T."/>
            <person name="Jun S."/>
            <person name="Lee S.J."/>
            <person name="Kim Y."/>
            <person name="Won Y.J."/>
        </authorList>
    </citation>
    <scope>NUCLEOTIDE SEQUENCE [LARGE SCALE GENOMIC DNA]</scope>
    <source>
        <strain evidence="2">Wonlab-2016</strain>
    </source>
</reference>
<gene>
    <name evidence="2" type="ORF">BaRGS_00034691</name>
</gene>
<proteinExistence type="predicted"/>
<evidence type="ECO:0000256" key="1">
    <source>
        <dbReference type="SAM" id="Coils"/>
    </source>
</evidence>
<sequence length="252" mass="28484">LESRAALVIEALPRAPICCPVIILSEYICKYSTDTGGISQSSADFAVSHPSVTYDRGFNFNSSFLIRQPTMYLSRALLTVFLLTQTAQADRVLSKNKLGQKVEELSEKVEELTQKGEELSWRVDQVEKESGETQHPAARVPVSDIACLRHILIVQSPSVSVWSDSRYSFWRKSLRVVRREVMHQMKASVVLLLLLALNQLLSYSGVQGFTWNDNVGADLRTCVGEQFTFEWNYTLDNTDMEISKKWNAVVSR</sequence>
<keyword evidence="3" id="KW-1185">Reference proteome</keyword>
<organism evidence="2 3">
    <name type="scientific">Batillaria attramentaria</name>
    <dbReference type="NCBI Taxonomy" id="370345"/>
    <lineage>
        <taxon>Eukaryota</taxon>
        <taxon>Metazoa</taxon>
        <taxon>Spiralia</taxon>
        <taxon>Lophotrochozoa</taxon>
        <taxon>Mollusca</taxon>
        <taxon>Gastropoda</taxon>
        <taxon>Caenogastropoda</taxon>
        <taxon>Sorbeoconcha</taxon>
        <taxon>Cerithioidea</taxon>
        <taxon>Batillariidae</taxon>
        <taxon>Batillaria</taxon>
    </lineage>
</organism>
<protein>
    <submittedName>
        <fullName evidence="2">Uncharacterized protein</fullName>
    </submittedName>
</protein>
<dbReference type="EMBL" id="JACVVK020000448">
    <property type="protein sequence ID" value="KAK7474085.1"/>
    <property type="molecule type" value="Genomic_DNA"/>
</dbReference>
<dbReference type="AlphaFoldDB" id="A0ABD0JH56"/>
<feature type="coiled-coil region" evidence="1">
    <location>
        <begin position="95"/>
        <end position="129"/>
    </location>
</feature>
<evidence type="ECO:0000313" key="2">
    <source>
        <dbReference type="EMBL" id="KAK7474085.1"/>
    </source>
</evidence>
<comment type="caution">
    <text evidence="2">The sequence shown here is derived from an EMBL/GenBank/DDBJ whole genome shotgun (WGS) entry which is preliminary data.</text>
</comment>
<feature type="non-terminal residue" evidence="2">
    <location>
        <position position="1"/>
    </location>
</feature>
<accession>A0ABD0JH56</accession>